<keyword evidence="3" id="KW-1185">Reference proteome</keyword>
<dbReference type="Gene3D" id="2.30.30.40">
    <property type="entry name" value="SH3 Domains"/>
    <property type="match status" value="1"/>
</dbReference>
<dbReference type="Gene3D" id="2.40.50.180">
    <property type="entry name" value="CheA-289, Domain 4"/>
    <property type="match status" value="1"/>
</dbReference>
<dbReference type="SUPFAM" id="SSF50341">
    <property type="entry name" value="CheW-like"/>
    <property type="match status" value="1"/>
</dbReference>
<dbReference type="Proteomes" id="UP000545037">
    <property type="component" value="Unassembled WGS sequence"/>
</dbReference>
<dbReference type="PROSITE" id="PS50851">
    <property type="entry name" value="CHEW"/>
    <property type="match status" value="1"/>
</dbReference>
<dbReference type="Pfam" id="PF01584">
    <property type="entry name" value="CheW"/>
    <property type="match status" value="1"/>
</dbReference>
<evidence type="ECO:0000259" key="1">
    <source>
        <dbReference type="PROSITE" id="PS50851"/>
    </source>
</evidence>
<dbReference type="SMART" id="SM00260">
    <property type="entry name" value="CheW"/>
    <property type="match status" value="1"/>
</dbReference>
<dbReference type="RefSeq" id="WP_343060436.1">
    <property type="nucleotide sequence ID" value="NZ_JACHOR010000005.1"/>
</dbReference>
<dbReference type="EMBL" id="JACHOR010000005">
    <property type="protein sequence ID" value="MBB5747358.1"/>
    <property type="molecule type" value="Genomic_DNA"/>
</dbReference>
<name>A0A7W9FH68_9CAUL</name>
<dbReference type="GO" id="GO:0007165">
    <property type="term" value="P:signal transduction"/>
    <property type="evidence" value="ECO:0007669"/>
    <property type="project" value="InterPro"/>
</dbReference>
<organism evidence="2 3">
    <name type="scientific">Brevundimonas variabilis</name>
    <dbReference type="NCBI Taxonomy" id="74312"/>
    <lineage>
        <taxon>Bacteria</taxon>
        <taxon>Pseudomonadati</taxon>
        <taxon>Pseudomonadota</taxon>
        <taxon>Alphaproteobacteria</taxon>
        <taxon>Caulobacterales</taxon>
        <taxon>Caulobacteraceae</taxon>
        <taxon>Brevundimonas</taxon>
    </lineage>
</organism>
<dbReference type="AlphaFoldDB" id="A0A7W9FH68"/>
<proteinExistence type="predicted"/>
<evidence type="ECO:0000313" key="2">
    <source>
        <dbReference type="EMBL" id="MBB5747358.1"/>
    </source>
</evidence>
<dbReference type="GO" id="GO:0006935">
    <property type="term" value="P:chemotaxis"/>
    <property type="evidence" value="ECO:0007669"/>
    <property type="project" value="InterPro"/>
</dbReference>
<sequence>MTPLEIKTAAGLDLNGTLELISFEIGGQEYCIDVRSVREIRGWTPTTPMPQTPNYILGIINLRGAVMPVLDLRCRLGLGTTEPTARHVIVVIQHETRMAGILVDGVQETFQLAASLLQAPPAMDSDANNQFVDAIIPLEGRMLSRLVVGSLLPVEHRAEAA</sequence>
<gene>
    <name evidence="2" type="ORF">GGR13_002979</name>
</gene>
<feature type="domain" description="CheW-like" evidence="1">
    <location>
        <begin position="17"/>
        <end position="157"/>
    </location>
</feature>
<reference evidence="2 3" key="1">
    <citation type="submission" date="2020-08" db="EMBL/GenBank/DDBJ databases">
        <title>Genomic Encyclopedia of Type Strains, Phase IV (KMG-IV): sequencing the most valuable type-strain genomes for metagenomic binning, comparative biology and taxonomic classification.</title>
        <authorList>
            <person name="Goeker M."/>
        </authorList>
    </citation>
    <scope>NUCLEOTIDE SEQUENCE [LARGE SCALE GENOMIC DNA]</scope>
    <source>
        <strain evidence="2 3">DSM 4737</strain>
    </source>
</reference>
<dbReference type="GO" id="GO:0005829">
    <property type="term" value="C:cytosol"/>
    <property type="evidence" value="ECO:0007669"/>
    <property type="project" value="TreeGrafter"/>
</dbReference>
<dbReference type="PANTHER" id="PTHR22617">
    <property type="entry name" value="CHEMOTAXIS SENSOR HISTIDINE KINASE-RELATED"/>
    <property type="match status" value="1"/>
</dbReference>
<protein>
    <submittedName>
        <fullName evidence="2">Purine-binding chemotaxis protein CheW</fullName>
    </submittedName>
</protein>
<dbReference type="InterPro" id="IPR036061">
    <property type="entry name" value="CheW-like_dom_sf"/>
</dbReference>
<dbReference type="InterPro" id="IPR002545">
    <property type="entry name" value="CheW-lke_dom"/>
</dbReference>
<dbReference type="PANTHER" id="PTHR22617:SF23">
    <property type="entry name" value="CHEMOTAXIS PROTEIN CHEW"/>
    <property type="match status" value="1"/>
</dbReference>
<dbReference type="InterPro" id="IPR039315">
    <property type="entry name" value="CheW"/>
</dbReference>
<evidence type="ECO:0000313" key="3">
    <source>
        <dbReference type="Proteomes" id="UP000545037"/>
    </source>
</evidence>
<comment type="caution">
    <text evidence="2">The sequence shown here is derived from an EMBL/GenBank/DDBJ whole genome shotgun (WGS) entry which is preliminary data.</text>
</comment>
<accession>A0A7W9FH68</accession>